<comment type="subcellular location">
    <subcellularLocation>
        <location evidence="1">Membrane</location>
        <topology evidence="1">Multi-pass membrane protein</topology>
    </subcellularLocation>
</comment>
<feature type="transmembrane region" description="Helical" evidence="6">
    <location>
        <begin position="219"/>
        <end position="239"/>
    </location>
</feature>
<feature type="transmembrane region" description="Helical" evidence="6">
    <location>
        <begin position="276"/>
        <end position="296"/>
    </location>
</feature>
<evidence type="ECO:0000313" key="8">
    <source>
        <dbReference type="Proteomes" id="UP001149142"/>
    </source>
</evidence>
<dbReference type="InterPro" id="IPR000537">
    <property type="entry name" value="UbiA_prenyltransferase"/>
</dbReference>
<dbReference type="RefSeq" id="WP_106686886.1">
    <property type="nucleotide sequence ID" value="NZ_CAXQEU010000075.1"/>
</dbReference>
<keyword evidence="2" id="KW-1003">Cell membrane</keyword>
<evidence type="ECO:0000256" key="6">
    <source>
        <dbReference type="SAM" id="Phobius"/>
    </source>
</evidence>
<accession>A0ABT4S0D0</accession>
<evidence type="ECO:0000256" key="4">
    <source>
        <dbReference type="ARBA" id="ARBA00022989"/>
    </source>
</evidence>
<feature type="transmembrane region" description="Helical" evidence="6">
    <location>
        <begin position="172"/>
        <end position="190"/>
    </location>
</feature>
<evidence type="ECO:0000256" key="1">
    <source>
        <dbReference type="ARBA" id="ARBA00004141"/>
    </source>
</evidence>
<dbReference type="CDD" id="cd13961">
    <property type="entry name" value="PT_UbiA_DGGGPS"/>
    <property type="match status" value="1"/>
</dbReference>
<feature type="transmembrane region" description="Helical" evidence="6">
    <location>
        <begin position="145"/>
        <end position="166"/>
    </location>
</feature>
<sequence>MFTRKQKHVLLKFFSMFSVVRGYNILFVIIAQYLASIFIFAHDKPAKQVLLDLNLLMLVLASAAVIAGGYIINNFYDSEKDLINRPNKTMLDRLVSQNTKLSFYFVLNFSAVILASYVSFKPVLFFSVYIFAIWFYSHKLKKMPIVGNLVSAILTVIPFFVIFVYYKNFDTVIFVHASFLFLIVSIRELTKDLENIKGDLTLNYRTIPIVYGEKISKQMISALVALTLIPAYLLVTKYQVGKMNFYFLLCEILLIAYLVLLWKSNTKTHYLWLHNILKFILIAGVFSIVLIDYDLVLNRLTFLFSV</sequence>
<evidence type="ECO:0000256" key="2">
    <source>
        <dbReference type="ARBA" id="ARBA00022475"/>
    </source>
</evidence>
<keyword evidence="3 6" id="KW-0812">Transmembrane</keyword>
<keyword evidence="4 6" id="KW-1133">Transmembrane helix</keyword>
<comment type="caution">
    <text evidence="7">The sequence shown here is derived from an EMBL/GenBank/DDBJ whole genome shotgun (WGS) entry which is preliminary data.</text>
</comment>
<dbReference type="InterPro" id="IPR044878">
    <property type="entry name" value="UbiA_sf"/>
</dbReference>
<evidence type="ECO:0000313" key="7">
    <source>
        <dbReference type="EMBL" id="MDA0177536.1"/>
    </source>
</evidence>
<evidence type="ECO:0000256" key="5">
    <source>
        <dbReference type="ARBA" id="ARBA00023136"/>
    </source>
</evidence>
<dbReference type="Gene3D" id="1.10.357.140">
    <property type="entry name" value="UbiA prenyltransferase"/>
    <property type="match status" value="1"/>
</dbReference>
<dbReference type="InterPro" id="IPR050475">
    <property type="entry name" value="Prenyltransferase_related"/>
</dbReference>
<name>A0ABT4S0D0_9FLAO</name>
<organism evidence="7 8">
    <name type="scientific">Mesoflavibacter profundi</name>
    <dbReference type="NCBI Taxonomy" id="2708110"/>
    <lineage>
        <taxon>Bacteria</taxon>
        <taxon>Pseudomonadati</taxon>
        <taxon>Bacteroidota</taxon>
        <taxon>Flavobacteriia</taxon>
        <taxon>Flavobacteriales</taxon>
        <taxon>Flavobacteriaceae</taxon>
        <taxon>Mesoflavibacter</taxon>
    </lineage>
</organism>
<feature type="transmembrane region" description="Helical" evidence="6">
    <location>
        <begin position="245"/>
        <end position="264"/>
    </location>
</feature>
<dbReference type="Proteomes" id="UP001149142">
    <property type="component" value="Unassembled WGS sequence"/>
</dbReference>
<dbReference type="PANTHER" id="PTHR42723:SF1">
    <property type="entry name" value="CHLOROPHYLL SYNTHASE, CHLOROPLASTIC"/>
    <property type="match status" value="1"/>
</dbReference>
<keyword evidence="5 6" id="KW-0472">Membrane</keyword>
<evidence type="ECO:0000256" key="3">
    <source>
        <dbReference type="ARBA" id="ARBA00022692"/>
    </source>
</evidence>
<dbReference type="EMBL" id="JAPFGC010000002">
    <property type="protein sequence ID" value="MDA0177536.1"/>
    <property type="molecule type" value="Genomic_DNA"/>
</dbReference>
<feature type="transmembrane region" description="Helical" evidence="6">
    <location>
        <begin position="53"/>
        <end position="72"/>
    </location>
</feature>
<feature type="transmembrane region" description="Helical" evidence="6">
    <location>
        <begin position="103"/>
        <end position="136"/>
    </location>
</feature>
<dbReference type="PANTHER" id="PTHR42723">
    <property type="entry name" value="CHLOROPHYLL SYNTHASE"/>
    <property type="match status" value="1"/>
</dbReference>
<proteinExistence type="predicted"/>
<reference evidence="7" key="1">
    <citation type="submission" date="2022-11" db="EMBL/GenBank/DDBJ databases">
        <title>Refractory cell wall polysaccharides provide important carbon source for microbial heterotrophs in the hadal ocean.</title>
        <authorList>
            <person name="Zhu X."/>
        </authorList>
    </citation>
    <scope>NUCLEOTIDE SEQUENCE</scope>
    <source>
        <strain evidence="7">MTRN7</strain>
    </source>
</reference>
<dbReference type="Pfam" id="PF01040">
    <property type="entry name" value="UbiA"/>
    <property type="match status" value="1"/>
</dbReference>
<protein>
    <submittedName>
        <fullName evidence="7">Geranylgeranylglycerol-phosphate geranylgeranyltransferase</fullName>
    </submittedName>
</protein>
<feature type="transmembrane region" description="Helical" evidence="6">
    <location>
        <begin position="20"/>
        <end position="41"/>
    </location>
</feature>
<gene>
    <name evidence="7" type="ORF">OOZ35_08545</name>
</gene>
<keyword evidence="8" id="KW-1185">Reference proteome</keyword>